<dbReference type="InterPro" id="IPR006172">
    <property type="entry name" value="DNA-dir_DNA_pol_B"/>
</dbReference>
<dbReference type="InterPro" id="IPR050240">
    <property type="entry name" value="DNA_pol_type-B"/>
</dbReference>
<comment type="caution">
    <text evidence="9">The sequence shown here is derived from an EMBL/GenBank/DDBJ whole genome shotgun (WGS) entry which is preliminary data.</text>
</comment>
<dbReference type="InterPro" id="IPR012337">
    <property type="entry name" value="RNaseH-like_sf"/>
</dbReference>
<evidence type="ECO:0000256" key="3">
    <source>
        <dbReference type="ARBA" id="ARBA00022679"/>
    </source>
</evidence>
<sequence length="613" mass="70437">MAEIYCDIITLPTVNIHTLTISDQTDRTGTRTPVRYDSAGSLAGILSRNDIVTEYDNGVTAILQQFLSNKQTVHFMPTAISNEAEYINGVSTYILRVSGYLINRQKAIVNVMDIKSFFDVIVPEEIPLFMFKTKLVKILSNILGSTSKFGIETISAFSLQGYHTEKKLYIRVRAWNHFDRYKVLKAVHEVGISTASNDLNPTYYYRKVVCEERLPLSSWAVLRGTYLFQVSVNNYNPISEDDYNNPLFSLALSWDRTLVLTWDIETYSSRKMGGAPNANYEEDVVFIICMTVYWKDDPEPLKQICLVDVKIASDSLSDIQIGFNDSQYDWKFIVEKAKKLGMLEWMFNHMSFKPSSLEKITKWQYQYNIIKVNDGNFYSKHLKIPGCVAINIQPCFMGLYSKSEKSSLAYYLRECNLDNKVDLPSIHHMNKYYEMALKETNVIMAKQMREVAKYCIIDALSCQRLMRNVINEYREVVSISFLSLYDAYYFARGMKVCNLLGANAWQRGLLTSTISCEQTESGSFLGAYVFPPIKRLENKRPVIGLDFASLYPSLIMTYNLSPDKIILSQERAKQSGKKLHKISFKFNNQDCLAWSIQHNNIPELKKKISMPMC</sequence>
<dbReference type="GO" id="GO:0003677">
    <property type="term" value="F:DNA binding"/>
    <property type="evidence" value="ECO:0007669"/>
    <property type="project" value="UniProtKB-KW"/>
</dbReference>
<dbReference type="GO" id="GO:0006261">
    <property type="term" value="P:DNA-templated DNA replication"/>
    <property type="evidence" value="ECO:0007669"/>
    <property type="project" value="TreeGrafter"/>
</dbReference>
<evidence type="ECO:0000256" key="4">
    <source>
        <dbReference type="ARBA" id="ARBA00022695"/>
    </source>
</evidence>
<dbReference type="EMBL" id="LLXI01000140">
    <property type="protein sequence ID" value="PKY41255.1"/>
    <property type="molecule type" value="Genomic_DNA"/>
</dbReference>
<protein>
    <recommendedName>
        <fullName evidence="2">DNA-directed DNA polymerase</fullName>
        <ecNumber evidence="2">2.7.7.7</ecNumber>
    </recommendedName>
</protein>
<evidence type="ECO:0000256" key="2">
    <source>
        <dbReference type="ARBA" id="ARBA00012417"/>
    </source>
</evidence>
<dbReference type="PANTHER" id="PTHR10322:SF23">
    <property type="entry name" value="DNA POLYMERASE DELTA CATALYTIC SUBUNIT"/>
    <property type="match status" value="1"/>
</dbReference>
<evidence type="ECO:0000256" key="1">
    <source>
        <dbReference type="ARBA" id="ARBA00005755"/>
    </source>
</evidence>
<evidence type="ECO:0000313" key="10">
    <source>
        <dbReference type="Proteomes" id="UP000234323"/>
    </source>
</evidence>
<keyword evidence="10" id="KW-1185">Reference proteome</keyword>
<dbReference type="Proteomes" id="UP000234323">
    <property type="component" value="Unassembled WGS sequence"/>
</dbReference>
<evidence type="ECO:0000256" key="6">
    <source>
        <dbReference type="ARBA" id="ARBA00023125"/>
    </source>
</evidence>
<organism evidence="9 10">
    <name type="scientific">Rhizophagus irregularis</name>
    <dbReference type="NCBI Taxonomy" id="588596"/>
    <lineage>
        <taxon>Eukaryota</taxon>
        <taxon>Fungi</taxon>
        <taxon>Fungi incertae sedis</taxon>
        <taxon>Mucoromycota</taxon>
        <taxon>Glomeromycotina</taxon>
        <taxon>Glomeromycetes</taxon>
        <taxon>Glomerales</taxon>
        <taxon>Glomeraceae</taxon>
        <taxon>Rhizophagus</taxon>
    </lineage>
</organism>
<dbReference type="InterPro" id="IPR023211">
    <property type="entry name" value="DNA_pol_palm_dom_sf"/>
</dbReference>
<evidence type="ECO:0000313" key="9">
    <source>
        <dbReference type="EMBL" id="PKY41255.1"/>
    </source>
</evidence>
<dbReference type="Pfam" id="PF00136">
    <property type="entry name" value="DNA_pol_B"/>
    <property type="match status" value="1"/>
</dbReference>
<dbReference type="Gene3D" id="3.90.1600.10">
    <property type="entry name" value="Palm domain of DNA polymerase"/>
    <property type="match status" value="1"/>
</dbReference>
<proteinExistence type="inferred from homology"/>
<dbReference type="GO" id="GO:0000166">
    <property type="term" value="F:nucleotide binding"/>
    <property type="evidence" value="ECO:0007669"/>
    <property type="project" value="InterPro"/>
</dbReference>
<dbReference type="Gene3D" id="3.30.420.10">
    <property type="entry name" value="Ribonuclease H-like superfamily/Ribonuclease H"/>
    <property type="match status" value="2"/>
</dbReference>
<evidence type="ECO:0000256" key="7">
    <source>
        <dbReference type="ARBA" id="ARBA00049244"/>
    </source>
</evidence>
<dbReference type="InterPro" id="IPR043502">
    <property type="entry name" value="DNA/RNA_pol_sf"/>
</dbReference>
<dbReference type="VEuPathDB" id="FungiDB:RhiirA1_477994"/>
<keyword evidence="5" id="KW-0239">DNA-directed DNA polymerase</keyword>
<dbReference type="InterPro" id="IPR006134">
    <property type="entry name" value="DNA-dir_DNA_pol_B_multi_dom"/>
</dbReference>
<dbReference type="PANTHER" id="PTHR10322">
    <property type="entry name" value="DNA POLYMERASE CATALYTIC SUBUNIT"/>
    <property type="match status" value="1"/>
</dbReference>
<dbReference type="EC" id="2.7.7.7" evidence="2"/>
<dbReference type="SUPFAM" id="SSF56672">
    <property type="entry name" value="DNA/RNA polymerases"/>
    <property type="match status" value="1"/>
</dbReference>
<evidence type="ECO:0000256" key="5">
    <source>
        <dbReference type="ARBA" id="ARBA00022932"/>
    </source>
</evidence>
<keyword evidence="4" id="KW-0548">Nucleotidyltransferase</keyword>
<dbReference type="VEuPathDB" id="FungiDB:FUN_009911"/>
<dbReference type="SMART" id="SM00486">
    <property type="entry name" value="POLBc"/>
    <property type="match status" value="1"/>
</dbReference>
<evidence type="ECO:0000259" key="8">
    <source>
        <dbReference type="Pfam" id="PF00136"/>
    </source>
</evidence>
<comment type="catalytic activity">
    <reaction evidence="7">
        <text>DNA(n) + a 2'-deoxyribonucleoside 5'-triphosphate = DNA(n+1) + diphosphate</text>
        <dbReference type="Rhea" id="RHEA:22508"/>
        <dbReference type="Rhea" id="RHEA-COMP:17339"/>
        <dbReference type="Rhea" id="RHEA-COMP:17340"/>
        <dbReference type="ChEBI" id="CHEBI:33019"/>
        <dbReference type="ChEBI" id="CHEBI:61560"/>
        <dbReference type="ChEBI" id="CHEBI:173112"/>
        <dbReference type="EC" id="2.7.7.7"/>
    </reaction>
</comment>
<comment type="similarity">
    <text evidence="1">Belongs to the DNA polymerase type-B family.</text>
</comment>
<dbReference type="VEuPathDB" id="FungiDB:RhiirFUN_003488"/>
<dbReference type="GO" id="GO:0003887">
    <property type="term" value="F:DNA-directed DNA polymerase activity"/>
    <property type="evidence" value="ECO:0007669"/>
    <property type="project" value="UniProtKB-KW"/>
</dbReference>
<keyword evidence="6" id="KW-0238">DNA-binding</keyword>
<dbReference type="SUPFAM" id="SSF53098">
    <property type="entry name" value="Ribonuclease H-like"/>
    <property type="match status" value="1"/>
</dbReference>
<gene>
    <name evidence="9" type="ORF">RhiirA4_454797</name>
</gene>
<dbReference type="InterPro" id="IPR036397">
    <property type="entry name" value="RNaseH_sf"/>
</dbReference>
<name>A0A2I1G3P1_9GLOM</name>
<keyword evidence="3" id="KW-0808">Transferase</keyword>
<reference evidence="9 10" key="1">
    <citation type="submission" date="2015-10" db="EMBL/GenBank/DDBJ databases">
        <title>Genome analyses suggest a sexual origin of heterokaryosis in a supposedly ancient asexual fungus.</title>
        <authorList>
            <person name="Ropars J."/>
            <person name="Sedzielewska K."/>
            <person name="Noel J."/>
            <person name="Charron P."/>
            <person name="Farinelli L."/>
            <person name="Marton T."/>
            <person name="Kruger M."/>
            <person name="Pelin A."/>
            <person name="Brachmann A."/>
            <person name="Corradi N."/>
        </authorList>
    </citation>
    <scope>NUCLEOTIDE SEQUENCE [LARGE SCALE GENOMIC DNA]</scope>
    <source>
        <strain evidence="9 10">A4</strain>
    </source>
</reference>
<accession>A0A2I1G3P1</accession>
<feature type="domain" description="DNA-directed DNA polymerase family B multifunctional" evidence="8">
    <location>
        <begin position="494"/>
        <end position="589"/>
    </location>
</feature>
<dbReference type="AlphaFoldDB" id="A0A2I1G3P1"/>